<feature type="region of interest" description="Disordered" evidence="1">
    <location>
        <begin position="63"/>
        <end position="88"/>
    </location>
</feature>
<feature type="compositionally biased region" description="Low complexity" evidence="1">
    <location>
        <begin position="14"/>
        <end position="28"/>
    </location>
</feature>
<reference evidence="3" key="1">
    <citation type="journal article" date="2015" name="Nat. Genet.">
        <title>The genome and transcriptome of the zoonotic hookworm Ancylostoma ceylanicum identify infection-specific gene families.</title>
        <authorList>
            <person name="Schwarz E.M."/>
            <person name="Hu Y."/>
            <person name="Antoshechkin I."/>
            <person name="Miller M.M."/>
            <person name="Sternberg P.W."/>
            <person name="Aroian R.V."/>
        </authorList>
    </citation>
    <scope>NUCLEOTIDE SEQUENCE</scope>
    <source>
        <strain evidence="3">HY135</strain>
    </source>
</reference>
<keyword evidence="3" id="KW-1185">Reference proteome</keyword>
<feature type="region of interest" description="Disordered" evidence="1">
    <location>
        <begin position="14"/>
        <end position="47"/>
    </location>
</feature>
<name>A0A016SQD8_9BILA</name>
<dbReference type="EMBL" id="JARK01001528">
    <property type="protein sequence ID" value="EYB92547.1"/>
    <property type="molecule type" value="Genomic_DNA"/>
</dbReference>
<organism evidence="2 3">
    <name type="scientific">Ancylostoma ceylanicum</name>
    <dbReference type="NCBI Taxonomy" id="53326"/>
    <lineage>
        <taxon>Eukaryota</taxon>
        <taxon>Metazoa</taxon>
        <taxon>Ecdysozoa</taxon>
        <taxon>Nematoda</taxon>
        <taxon>Chromadorea</taxon>
        <taxon>Rhabditida</taxon>
        <taxon>Rhabditina</taxon>
        <taxon>Rhabditomorpha</taxon>
        <taxon>Strongyloidea</taxon>
        <taxon>Ancylostomatidae</taxon>
        <taxon>Ancylostomatinae</taxon>
        <taxon>Ancylostoma</taxon>
    </lineage>
</organism>
<sequence length="88" mass="9633">MLLKPLGTAANNAISTAATTTQQKAATTRWKRDPGRPSGFAMSEAEHWSREDHVDKVWGGGITNVSGEAGKVRTYPPFSEVDEFPMQR</sequence>
<protein>
    <submittedName>
        <fullName evidence="2">Uncharacterized protein</fullName>
    </submittedName>
</protein>
<comment type="caution">
    <text evidence="2">The sequence shown here is derived from an EMBL/GenBank/DDBJ whole genome shotgun (WGS) entry which is preliminary data.</text>
</comment>
<evidence type="ECO:0000256" key="1">
    <source>
        <dbReference type="SAM" id="MobiDB-lite"/>
    </source>
</evidence>
<evidence type="ECO:0000313" key="3">
    <source>
        <dbReference type="Proteomes" id="UP000024635"/>
    </source>
</evidence>
<accession>A0A016SQD8</accession>
<dbReference type="Proteomes" id="UP000024635">
    <property type="component" value="Unassembled WGS sequence"/>
</dbReference>
<dbReference type="AlphaFoldDB" id="A0A016SQD8"/>
<evidence type="ECO:0000313" key="2">
    <source>
        <dbReference type="EMBL" id="EYB92547.1"/>
    </source>
</evidence>
<proteinExistence type="predicted"/>
<gene>
    <name evidence="2" type="primary">Acey_s0192.g1339</name>
    <name evidence="2" type="ORF">Y032_0192g1339</name>
</gene>